<organism evidence="3 4">
    <name type="scientific">Trifolium medium</name>
    <dbReference type="NCBI Taxonomy" id="97028"/>
    <lineage>
        <taxon>Eukaryota</taxon>
        <taxon>Viridiplantae</taxon>
        <taxon>Streptophyta</taxon>
        <taxon>Embryophyta</taxon>
        <taxon>Tracheophyta</taxon>
        <taxon>Spermatophyta</taxon>
        <taxon>Magnoliopsida</taxon>
        <taxon>eudicotyledons</taxon>
        <taxon>Gunneridae</taxon>
        <taxon>Pentapetalae</taxon>
        <taxon>rosids</taxon>
        <taxon>fabids</taxon>
        <taxon>Fabales</taxon>
        <taxon>Fabaceae</taxon>
        <taxon>Papilionoideae</taxon>
        <taxon>50 kb inversion clade</taxon>
        <taxon>NPAAA clade</taxon>
        <taxon>Hologalegina</taxon>
        <taxon>IRL clade</taxon>
        <taxon>Trifolieae</taxon>
        <taxon>Trifolium</taxon>
    </lineage>
</organism>
<evidence type="ECO:0000259" key="2">
    <source>
        <dbReference type="Pfam" id="PF14392"/>
    </source>
</evidence>
<feature type="region of interest" description="Disordered" evidence="1">
    <location>
        <begin position="41"/>
        <end position="111"/>
    </location>
</feature>
<feature type="non-terminal residue" evidence="3">
    <location>
        <position position="111"/>
    </location>
</feature>
<accession>A0A392S714</accession>
<dbReference type="EMBL" id="LXQA010327188">
    <property type="protein sequence ID" value="MCI44187.1"/>
    <property type="molecule type" value="Genomic_DNA"/>
</dbReference>
<reference evidence="3 4" key="1">
    <citation type="journal article" date="2018" name="Front. Plant Sci.">
        <title>Red Clover (Trifolium pratense) and Zigzag Clover (T. medium) - A Picture of Genomic Similarities and Differences.</title>
        <authorList>
            <person name="Dluhosova J."/>
            <person name="Istvanek J."/>
            <person name="Nedelnik J."/>
            <person name="Repkova J."/>
        </authorList>
    </citation>
    <scope>NUCLEOTIDE SEQUENCE [LARGE SCALE GENOMIC DNA]</scope>
    <source>
        <strain evidence="4">cv. 10/8</strain>
        <tissue evidence="3">Leaf</tissue>
    </source>
</reference>
<dbReference type="InterPro" id="IPR025836">
    <property type="entry name" value="Zn_knuckle_CX2CX4HX4C"/>
</dbReference>
<comment type="caution">
    <text evidence="3">The sequence shown here is derived from an EMBL/GenBank/DDBJ whole genome shotgun (WGS) entry which is preliminary data.</text>
</comment>
<sequence>VKNKEGAWCTVNFKYEKLGVFCFVCGIMGHAENKCEVRFSMEQDDGRREWSSDIRAEPRRQGGGLVSRWLREERGGREEQGGGDRAAQPSAPSNTQSSGPTDAELARNSQT</sequence>
<feature type="non-terminal residue" evidence="3">
    <location>
        <position position="1"/>
    </location>
</feature>
<dbReference type="AlphaFoldDB" id="A0A392S714"/>
<feature type="compositionally biased region" description="Basic and acidic residues" evidence="1">
    <location>
        <begin position="69"/>
        <end position="82"/>
    </location>
</feature>
<evidence type="ECO:0000256" key="1">
    <source>
        <dbReference type="SAM" id="MobiDB-lite"/>
    </source>
</evidence>
<evidence type="ECO:0000313" key="4">
    <source>
        <dbReference type="Proteomes" id="UP000265520"/>
    </source>
</evidence>
<protein>
    <recommendedName>
        <fullName evidence="2">Zinc knuckle CX2CX4HX4C domain-containing protein</fullName>
    </recommendedName>
</protein>
<name>A0A392S714_9FABA</name>
<feature type="compositionally biased region" description="Polar residues" evidence="1">
    <location>
        <begin position="90"/>
        <end position="100"/>
    </location>
</feature>
<dbReference type="Pfam" id="PF14392">
    <property type="entry name" value="zf-CCHC_4"/>
    <property type="match status" value="1"/>
</dbReference>
<keyword evidence="4" id="KW-1185">Reference proteome</keyword>
<feature type="domain" description="Zinc knuckle CX2CX4HX4C" evidence="2">
    <location>
        <begin position="1"/>
        <end position="36"/>
    </location>
</feature>
<feature type="compositionally biased region" description="Basic and acidic residues" evidence="1">
    <location>
        <begin position="41"/>
        <end position="60"/>
    </location>
</feature>
<dbReference type="Proteomes" id="UP000265520">
    <property type="component" value="Unassembled WGS sequence"/>
</dbReference>
<proteinExistence type="predicted"/>
<evidence type="ECO:0000313" key="3">
    <source>
        <dbReference type="EMBL" id="MCI44187.1"/>
    </source>
</evidence>